<evidence type="ECO:0000256" key="15">
    <source>
        <dbReference type="SAM" id="MobiDB-lite"/>
    </source>
</evidence>
<evidence type="ECO:0000313" key="16">
    <source>
        <dbReference type="EMBL" id="KAL3395395.1"/>
    </source>
</evidence>
<name>A0ABD2WR35_9HYME</name>
<evidence type="ECO:0000256" key="10">
    <source>
        <dbReference type="ARBA" id="ARBA00022990"/>
    </source>
</evidence>
<proteinExistence type="inferred from homology"/>
<keyword evidence="8" id="KW-0999">Mitochondrion inner membrane</keyword>
<evidence type="ECO:0000256" key="2">
    <source>
        <dbReference type="ARBA" id="ARBA00004443"/>
    </source>
</evidence>
<evidence type="ECO:0000256" key="14">
    <source>
        <dbReference type="ARBA" id="ARBA00033401"/>
    </source>
</evidence>
<keyword evidence="9" id="KW-0249">Electron transport</keyword>
<organism evidence="16 17">
    <name type="scientific">Trichogramma kaykai</name>
    <dbReference type="NCBI Taxonomy" id="54128"/>
    <lineage>
        <taxon>Eukaryota</taxon>
        <taxon>Metazoa</taxon>
        <taxon>Ecdysozoa</taxon>
        <taxon>Arthropoda</taxon>
        <taxon>Hexapoda</taxon>
        <taxon>Insecta</taxon>
        <taxon>Pterygota</taxon>
        <taxon>Neoptera</taxon>
        <taxon>Endopterygota</taxon>
        <taxon>Hymenoptera</taxon>
        <taxon>Apocrita</taxon>
        <taxon>Proctotrupomorpha</taxon>
        <taxon>Chalcidoidea</taxon>
        <taxon>Trichogrammatidae</taxon>
        <taxon>Trichogramma</taxon>
    </lineage>
</organism>
<reference evidence="16 17" key="1">
    <citation type="journal article" date="2024" name="bioRxiv">
        <title>A reference genome for Trichogramma kaykai: A tiny desert-dwelling parasitoid wasp with competing sex-ratio distorters.</title>
        <authorList>
            <person name="Culotta J."/>
            <person name="Lindsey A.R."/>
        </authorList>
    </citation>
    <scope>NUCLEOTIDE SEQUENCE [LARGE SCALE GENOMIC DNA]</scope>
    <source>
        <strain evidence="16 17">KSX58</strain>
    </source>
</reference>
<comment type="subcellular location">
    <subcellularLocation>
        <location evidence="2">Mitochondrion inner membrane</location>
        <topology evidence="2">Peripheral membrane protein</topology>
        <orientation evidence="2">Matrix side</orientation>
    </subcellularLocation>
</comment>
<evidence type="ECO:0000256" key="8">
    <source>
        <dbReference type="ARBA" id="ARBA00022792"/>
    </source>
</evidence>
<dbReference type="PANTHER" id="PTHR12485">
    <property type="entry name" value="NADH-UBIQUINONE OXIDOREDUCTASE SUBUNIT B"/>
    <property type="match status" value="1"/>
</dbReference>
<feature type="region of interest" description="Disordered" evidence="15">
    <location>
        <begin position="79"/>
        <end position="102"/>
    </location>
</feature>
<dbReference type="Pfam" id="PF07347">
    <property type="entry name" value="CI-B14_5a"/>
    <property type="match status" value="1"/>
</dbReference>
<comment type="caution">
    <text evidence="16">The sequence shown here is derived from an EMBL/GenBank/DDBJ whole genome shotgun (WGS) entry which is preliminary data.</text>
</comment>
<evidence type="ECO:0000256" key="6">
    <source>
        <dbReference type="ARBA" id="ARBA00022448"/>
    </source>
</evidence>
<evidence type="ECO:0000256" key="11">
    <source>
        <dbReference type="ARBA" id="ARBA00023128"/>
    </source>
</evidence>
<evidence type="ECO:0000256" key="13">
    <source>
        <dbReference type="ARBA" id="ARBA00030360"/>
    </source>
</evidence>
<keyword evidence="7" id="KW-0679">Respiratory chain</keyword>
<evidence type="ECO:0000256" key="1">
    <source>
        <dbReference type="ARBA" id="ARBA00003195"/>
    </source>
</evidence>
<keyword evidence="11" id="KW-0496">Mitochondrion</keyword>
<keyword evidence="17" id="KW-1185">Reference proteome</keyword>
<gene>
    <name evidence="16" type="ORF">TKK_010505</name>
</gene>
<evidence type="ECO:0000313" key="17">
    <source>
        <dbReference type="Proteomes" id="UP001627154"/>
    </source>
</evidence>
<evidence type="ECO:0000256" key="4">
    <source>
        <dbReference type="ARBA" id="ARBA00011533"/>
    </source>
</evidence>
<comment type="similarity">
    <text evidence="3">Belongs to the complex I NDUFA7 subunit family.</text>
</comment>
<sequence length="102" mass="11356">MSGVQPHRTVTPLLDAFRTILRGTKLRSNPLRFADECASRTQPQPDLPGGPYDKTTGIYYYQRDGRREVQPPLVIASGGKVLLSPPPEKPKQITPGRVYNPE</sequence>
<comment type="function">
    <text evidence="1">Accessory subunit of the mitochondrial membrane respiratory chain NADH dehydrogenase (Complex I), that is believed not to be involved in catalysis. Complex I functions in the transfer of electrons from NADH to the respiratory chain. The immediate electron acceptor for the enzyme is believed to be ubiquinone.</text>
</comment>
<keyword evidence="12" id="KW-0472">Membrane</keyword>
<dbReference type="GO" id="GO:0005743">
    <property type="term" value="C:mitochondrial inner membrane"/>
    <property type="evidence" value="ECO:0007669"/>
    <property type="project" value="UniProtKB-SubCell"/>
</dbReference>
<keyword evidence="6" id="KW-0813">Transport</keyword>
<comment type="subunit">
    <text evidence="4">Complex I is composed of 45 different subunits.</text>
</comment>
<dbReference type="EMBL" id="JBJJXI010000082">
    <property type="protein sequence ID" value="KAL3395395.1"/>
    <property type="molecule type" value="Genomic_DNA"/>
</dbReference>
<dbReference type="Proteomes" id="UP001627154">
    <property type="component" value="Unassembled WGS sequence"/>
</dbReference>
<evidence type="ECO:0000256" key="9">
    <source>
        <dbReference type="ARBA" id="ARBA00022982"/>
    </source>
</evidence>
<evidence type="ECO:0000256" key="7">
    <source>
        <dbReference type="ARBA" id="ARBA00022660"/>
    </source>
</evidence>
<keyword evidence="10" id="KW-0007">Acetylation</keyword>
<accession>A0ABD2WR35</accession>
<dbReference type="PANTHER" id="PTHR12485:SF1">
    <property type="entry name" value="NADH DEHYDROGENASE [UBIQUINONE] 1 ALPHA SUBCOMPLEX SUBUNIT 7"/>
    <property type="match status" value="1"/>
</dbReference>
<protein>
    <recommendedName>
        <fullName evidence="5">NADH dehydrogenase [ubiquinone] 1 alpha subcomplex subunit 7</fullName>
    </recommendedName>
    <alternativeName>
        <fullName evidence="14">Complex I-B14.5a</fullName>
    </alternativeName>
    <alternativeName>
        <fullName evidence="13">NADH-ubiquinone oxidoreductase subunit B14.5a</fullName>
    </alternativeName>
</protein>
<dbReference type="AlphaFoldDB" id="A0ABD2WR35"/>
<evidence type="ECO:0000256" key="5">
    <source>
        <dbReference type="ARBA" id="ARBA00016383"/>
    </source>
</evidence>
<dbReference type="InterPro" id="IPR009947">
    <property type="entry name" value="NDUA7"/>
</dbReference>
<evidence type="ECO:0000256" key="12">
    <source>
        <dbReference type="ARBA" id="ARBA00023136"/>
    </source>
</evidence>
<evidence type="ECO:0000256" key="3">
    <source>
        <dbReference type="ARBA" id="ARBA00005482"/>
    </source>
</evidence>